<evidence type="ECO:0000313" key="1">
    <source>
        <dbReference type="Proteomes" id="UP000095283"/>
    </source>
</evidence>
<keyword evidence="1" id="KW-1185">Reference proteome</keyword>
<dbReference type="Proteomes" id="UP000095283">
    <property type="component" value="Unplaced"/>
</dbReference>
<evidence type="ECO:0000313" key="2">
    <source>
        <dbReference type="WBParaSite" id="Hba_12169"/>
    </source>
</evidence>
<protein>
    <submittedName>
        <fullName evidence="2">Uncharacterized protein</fullName>
    </submittedName>
</protein>
<accession>A0A1I7X3X6</accession>
<reference evidence="2" key="1">
    <citation type="submission" date="2016-11" db="UniProtKB">
        <authorList>
            <consortium name="WormBaseParasite"/>
        </authorList>
    </citation>
    <scope>IDENTIFICATION</scope>
</reference>
<dbReference type="AlphaFoldDB" id="A0A1I7X3X6"/>
<organism evidence="1 2">
    <name type="scientific">Heterorhabditis bacteriophora</name>
    <name type="common">Entomopathogenic nematode worm</name>
    <dbReference type="NCBI Taxonomy" id="37862"/>
    <lineage>
        <taxon>Eukaryota</taxon>
        <taxon>Metazoa</taxon>
        <taxon>Ecdysozoa</taxon>
        <taxon>Nematoda</taxon>
        <taxon>Chromadorea</taxon>
        <taxon>Rhabditida</taxon>
        <taxon>Rhabditina</taxon>
        <taxon>Rhabditomorpha</taxon>
        <taxon>Strongyloidea</taxon>
        <taxon>Heterorhabditidae</taxon>
        <taxon>Heterorhabditis</taxon>
    </lineage>
</organism>
<name>A0A1I7X3X6_HETBA</name>
<sequence>MLIVFITTLYIYKSQVFQSFFCGCLDPISIQTLDRPIRQVTESIRLNKVMLEKNSPIIEKFLTAKGF</sequence>
<dbReference type="WBParaSite" id="Hba_12169">
    <property type="protein sequence ID" value="Hba_12169"/>
    <property type="gene ID" value="Hba_12169"/>
</dbReference>
<proteinExistence type="predicted"/>